<evidence type="ECO:0000256" key="1">
    <source>
        <dbReference type="ARBA" id="ARBA00023002"/>
    </source>
</evidence>
<evidence type="ECO:0000313" key="5">
    <source>
        <dbReference type="EMBL" id="MEY8763751.1"/>
    </source>
</evidence>
<comment type="caution">
    <text evidence="5">The sequence shown here is derived from an EMBL/GenBank/DDBJ whole genome shotgun (WGS) entry which is preliminary data.</text>
</comment>
<keyword evidence="6" id="KW-1185">Reference proteome</keyword>
<dbReference type="InterPro" id="IPR029510">
    <property type="entry name" value="Ald_DH_CS_GLU"/>
</dbReference>
<reference evidence="5 6" key="1">
    <citation type="submission" date="2024-08" db="EMBL/GenBank/DDBJ databases">
        <title>Clostridium lapicellarii sp. nov., and Clostridium renhuaiense sp. nov., two species isolated from the mud in a fermentation cellar used for producing sauce-flavour Chinese liquors.</title>
        <authorList>
            <person name="Yang F."/>
            <person name="Wang H."/>
            <person name="Chen L.Q."/>
            <person name="Zhou N."/>
            <person name="Lu J.J."/>
            <person name="Pu X.X."/>
            <person name="Wan B."/>
            <person name="Wang L."/>
            <person name="Liu S.J."/>
        </authorList>
    </citation>
    <scope>NUCLEOTIDE SEQUENCE [LARGE SCALE GENOMIC DNA]</scope>
    <source>
        <strain evidence="5 6">MT-113</strain>
    </source>
</reference>
<feature type="active site" evidence="2">
    <location>
        <position position="258"/>
    </location>
</feature>
<dbReference type="SUPFAM" id="SSF53720">
    <property type="entry name" value="ALDH-like"/>
    <property type="match status" value="1"/>
</dbReference>
<dbReference type="PROSITE" id="PS00687">
    <property type="entry name" value="ALDEHYDE_DEHYDR_GLU"/>
    <property type="match status" value="1"/>
</dbReference>
<evidence type="ECO:0000313" key="6">
    <source>
        <dbReference type="Proteomes" id="UP001565220"/>
    </source>
</evidence>
<dbReference type="PANTHER" id="PTHR11699">
    <property type="entry name" value="ALDEHYDE DEHYDROGENASE-RELATED"/>
    <property type="match status" value="1"/>
</dbReference>
<sequence length="497" mass="54802">MISKQQIQKAVDKEYKLYIDGNWVDSSGNDRIKSYNPSDGSLLSEFIDATDVDVDRAVDSAHRAFKNWKSVGREQRSRLLLKIADIIDENREHLALVETLDNGKPLRETLNVDVPASADHFRYFAAAVRMEEGTAQDIDRDTLSIVLREPIGVVGQIVPWNFPILMAAWKIAPALAAGDAIVIHPSSSTSLSLLELVKLIGDILPRGVLNVITGRGAKSGDYMLGHKGFNKLAFTGSTEIGYRVAKQAADKLIPATLELGGKSANIFFEDAPWEKAIEGAQLGILFNQGQVCCAGSRLFVQDKIYDKFLAGIKDAFDKVRVGLPWKDGIQMGAQVNHRQLEKILNYVKIGQEEGASLVTGGYKINECELKKGEFIRPTILADAKNDMRISQEEIFGPVATVIKFKDEEEAIKLANDSEYGLGGAVWTRDINRALRVAKSVETGRMWVNTYNQLPAGAPFGGYKKSGIGRETYKSILNAYTQTKNIFVSIGENKLGLY</sequence>
<dbReference type="PROSITE" id="PS00070">
    <property type="entry name" value="ALDEHYDE_DEHYDR_CYS"/>
    <property type="match status" value="1"/>
</dbReference>
<dbReference type="InterPro" id="IPR016162">
    <property type="entry name" value="Ald_DH_N"/>
</dbReference>
<organism evidence="5 6">
    <name type="scientific">Clostridium lapidicellarium</name>
    <dbReference type="NCBI Taxonomy" id="3240931"/>
    <lineage>
        <taxon>Bacteria</taxon>
        <taxon>Bacillati</taxon>
        <taxon>Bacillota</taxon>
        <taxon>Clostridia</taxon>
        <taxon>Eubacteriales</taxon>
        <taxon>Clostridiaceae</taxon>
        <taxon>Clostridium</taxon>
    </lineage>
</organism>
<evidence type="ECO:0000259" key="4">
    <source>
        <dbReference type="Pfam" id="PF00171"/>
    </source>
</evidence>
<evidence type="ECO:0000256" key="3">
    <source>
        <dbReference type="RuleBase" id="RU003345"/>
    </source>
</evidence>
<comment type="similarity">
    <text evidence="3">Belongs to the aldehyde dehydrogenase family.</text>
</comment>
<dbReference type="RefSeq" id="WP_294180692.1">
    <property type="nucleotide sequence ID" value="NZ_JBGFFE010000011.1"/>
</dbReference>
<keyword evidence="1 3" id="KW-0560">Oxidoreductase</keyword>
<protein>
    <submittedName>
        <fullName evidence="5">Aldehyde dehydrogenase family protein</fullName>
    </submittedName>
</protein>
<dbReference type="InterPro" id="IPR015590">
    <property type="entry name" value="Aldehyde_DH_dom"/>
</dbReference>
<dbReference type="Gene3D" id="3.40.605.10">
    <property type="entry name" value="Aldehyde Dehydrogenase, Chain A, domain 1"/>
    <property type="match status" value="1"/>
</dbReference>
<dbReference type="Proteomes" id="UP001565220">
    <property type="component" value="Unassembled WGS sequence"/>
</dbReference>
<dbReference type="InterPro" id="IPR016161">
    <property type="entry name" value="Ald_DH/histidinol_DH"/>
</dbReference>
<proteinExistence type="inferred from homology"/>
<gene>
    <name evidence="5" type="ORF">AB8S09_08875</name>
</gene>
<name>A0ABV4DWX6_9CLOT</name>
<dbReference type="Pfam" id="PF00171">
    <property type="entry name" value="Aldedh"/>
    <property type="match status" value="1"/>
</dbReference>
<feature type="domain" description="Aldehyde dehydrogenase" evidence="4">
    <location>
        <begin position="23"/>
        <end position="485"/>
    </location>
</feature>
<dbReference type="InterPro" id="IPR016160">
    <property type="entry name" value="Ald_DH_CS_CYS"/>
</dbReference>
<dbReference type="InterPro" id="IPR016163">
    <property type="entry name" value="Ald_DH_C"/>
</dbReference>
<evidence type="ECO:0000256" key="2">
    <source>
        <dbReference type="PROSITE-ProRule" id="PRU10007"/>
    </source>
</evidence>
<dbReference type="Gene3D" id="3.40.309.10">
    <property type="entry name" value="Aldehyde Dehydrogenase, Chain A, domain 2"/>
    <property type="match status" value="1"/>
</dbReference>
<accession>A0ABV4DWX6</accession>
<dbReference type="EMBL" id="JBGFFE010000011">
    <property type="protein sequence ID" value="MEY8763751.1"/>
    <property type="molecule type" value="Genomic_DNA"/>
</dbReference>